<dbReference type="InterPro" id="IPR006626">
    <property type="entry name" value="PbH1"/>
</dbReference>
<name>A0A3D9KZ18_MARFU</name>
<comment type="caution">
    <text evidence="2">The sequence shown here is derived from an EMBL/GenBank/DDBJ whole genome shotgun (WGS) entry which is preliminary data.</text>
</comment>
<dbReference type="Gene3D" id="2.160.20.10">
    <property type="entry name" value="Single-stranded right-handed beta-helix, Pectin lyase-like"/>
    <property type="match status" value="2"/>
</dbReference>
<organism evidence="2 3">
    <name type="scientific">Marinoscillum furvescens DSM 4134</name>
    <dbReference type="NCBI Taxonomy" id="1122208"/>
    <lineage>
        <taxon>Bacteria</taxon>
        <taxon>Pseudomonadati</taxon>
        <taxon>Bacteroidota</taxon>
        <taxon>Cytophagia</taxon>
        <taxon>Cytophagales</taxon>
        <taxon>Reichenbachiellaceae</taxon>
        <taxon>Marinoscillum</taxon>
    </lineage>
</organism>
<dbReference type="SUPFAM" id="SSF51126">
    <property type="entry name" value="Pectin lyase-like"/>
    <property type="match status" value="2"/>
</dbReference>
<dbReference type="EMBL" id="QREG01000018">
    <property type="protein sequence ID" value="RED95292.1"/>
    <property type="molecule type" value="Genomic_DNA"/>
</dbReference>
<dbReference type="OrthoDB" id="6475864at2"/>
<dbReference type="GO" id="GO:0016829">
    <property type="term" value="F:lyase activity"/>
    <property type="evidence" value="ECO:0007669"/>
    <property type="project" value="UniProtKB-KW"/>
</dbReference>
<dbReference type="InterPro" id="IPR012334">
    <property type="entry name" value="Pectin_lyas_fold"/>
</dbReference>
<keyword evidence="3" id="KW-1185">Reference proteome</keyword>
<dbReference type="CDD" id="cd14251">
    <property type="entry name" value="PL-6"/>
    <property type="match status" value="1"/>
</dbReference>
<gene>
    <name evidence="2" type="ORF">C7460_11869</name>
</gene>
<sequence>MKNALLLTCAVWLLCACGSKPASEIVTVKDFKELKSAIQQASPGTEIVMAEGIWKDAPIKFYGKGTADRPVTLRAETPGKVFVEGESFLHLGGEHLVVSGLYFRNGHTPSGSVFQYQISKDSIANHSRITNCVIDGFTQLNRWERDSWIAFYGKHNELDHCYIAGKSNDGATLMVYHKGNEHTNSYHKIYANYFGPRPRKGGPRAETIRFGGSETSMTPGRITVTNNYFEACNGEVEIISDKTRSNSFTNNIFYKCEGSLVMRHADYTTVDGNIFIGGDDSDFYGGIRVVNTGHWITNNYFYKIRGEEFRSPLAIMNGIPKSSLNRYKQVTDVVVAHNTWVDCKSPFQIGVGQNKASASVLPKSEIRSAPPIRTTIANNIIYNTQPDDSPVVNHDDMDGIKFKGNVIANGGESYAESEVLKSVDLDMKQVNEWLFVPTNQQEALSAVYAGYDFERIEQDLFGADRKDQNQVGAVVDLARAETFELDRSKYGPSWFTPNQKQGTPTVHNATAGNLSQVLAEAKDGDVVALSAAVYELAEPLKIDKELTLRAAGDSKPQIIYTGPAGTPAFELHPGGVVRLQDVAMSGQEGQLAFAPLAENMSSAYKLFVQNSEISGFDFVLKASKGSFADSITFTNTSIKDCKNGFVLAADEKGDYNAEMVTFEACAFENVSQNVVHFYRGGYDESTIGGFLTLRNNTFTRCGAKDASKVLIKTPGIINVHLLNNTFKNNPVELVALLWGAKNNLHQGNTVVSSGEIKVEEQRKLDLLY</sequence>
<dbReference type="PROSITE" id="PS51257">
    <property type="entry name" value="PROKAR_LIPOPROTEIN"/>
    <property type="match status" value="1"/>
</dbReference>
<dbReference type="SMART" id="SM00710">
    <property type="entry name" value="PbH1"/>
    <property type="match status" value="6"/>
</dbReference>
<dbReference type="Proteomes" id="UP000256779">
    <property type="component" value="Unassembled WGS sequence"/>
</dbReference>
<reference evidence="2 3" key="1">
    <citation type="submission" date="2018-07" db="EMBL/GenBank/DDBJ databases">
        <title>Genomic Encyclopedia of Type Strains, Phase IV (KMG-IV): sequencing the most valuable type-strain genomes for metagenomic binning, comparative biology and taxonomic classification.</title>
        <authorList>
            <person name="Goeker M."/>
        </authorList>
    </citation>
    <scope>NUCLEOTIDE SEQUENCE [LARGE SCALE GENOMIC DNA]</scope>
    <source>
        <strain evidence="2 3">DSM 4134</strain>
    </source>
</reference>
<evidence type="ECO:0000256" key="1">
    <source>
        <dbReference type="SAM" id="SignalP"/>
    </source>
</evidence>
<proteinExistence type="predicted"/>
<dbReference type="InterPro" id="IPR011050">
    <property type="entry name" value="Pectin_lyase_fold/virulence"/>
</dbReference>
<accession>A0A3D9KZ18</accession>
<feature type="signal peptide" evidence="1">
    <location>
        <begin position="1"/>
        <end position="22"/>
    </location>
</feature>
<dbReference type="InterPro" id="IPR039513">
    <property type="entry name" value="PL-6"/>
</dbReference>
<protein>
    <submittedName>
        <fullName evidence="2">Poly(Beta-D-mannuronate) lyase</fullName>
    </submittedName>
</protein>
<evidence type="ECO:0000313" key="2">
    <source>
        <dbReference type="EMBL" id="RED95292.1"/>
    </source>
</evidence>
<evidence type="ECO:0000313" key="3">
    <source>
        <dbReference type="Proteomes" id="UP000256779"/>
    </source>
</evidence>
<keyword evidence="2" id="KW-0456">Lyase</keyword>
<dbReference type="AlphaFoldDB" id="A0A3D9KZ18"/>
<keyword evidence="1" id="KW-0732">Signal</keyword>
<dbReference type="RefSeq" id="WP_115869373.1">
    <property type="nucleotide sequence ID" value="NZ_QREG01000018.1"/>
</dbReference>
<feature type="chain" id="PRO_5017593163" evidence="1">
    <location>
        <begin position="23"/>
        <end position="768"/>
    </location>
</feature>
<dbReference type="Pfam" id="PF14592">
    <property type="entry name" value="Chondroitinas_B"/>
    <property type="match status" value="1"/>
</dbReference>